<dbReference type="EMBL" id="JAVXUP010000414">
    <property type="protein sequence ID" value="KAK3028559.1"/>
    <property type="molecule type" value="Genomic_DNA"/>
</dbReference>
<gene>
    <name evidence="2" type="ORF">RJ639_039081</name>
</gene>
<reference evidence="2" key="1">
    <citation type="submission" date="2022-12" db="EMBL/GenBank/DDBJ databases">
        <title>Draft genome assemblies for two species of Escallonia (Escalloniales).</title>
        <authorList>
            <person name="Chanderbali A."/>
            <person name="Dervinis C."/>
            <person name="Anghel I."/>
            <person name="Soltis D."/>
            <person name="Soltis P."/>
            <person name="Zapata F."/>
        </authorList>
    </citation>
    <scope>NUCLEOTIDE SEQUENCE</scope>
    <source>
        <strain evidence="2">UCBG64.0493</strain>
        <tissue evidence="2">Leaf</tissue>
    </source>
</reference>
<dbReference type="GO" id="GO:0044183">
    <property type="term" value="F:protein folding chaperone"/>
    <property type="evidence" value="ECO:0007669"/>
    <property type="project" value="InterPro"/>
</dbReference>
<evidence type="ECO:0000313" key="2">
    <source>
        <dbReference type="EMBL" id="KAK3028559.1"/>
    </source>
</evidence>
<comment type="caution">
    <text evidence="2">The sequence shown here is derived from an EMBL/GenBank/DDBJ whole genome shotgun (WGS) entry which is preliminary data.</text>
</comment>
<protein>
    <submittedName>
        <fullName evidence="2">Uncharacterized protein</fullName>
    </submittedName>
</protein>
<evidence type="ECO:0000256" key="1">
    <source>
        <dbReference type="SAM" id="MobiDB-lite"/>
    </source>
</evidence>
<name>A0AA89B3Y0_9ASTE</name>
<sequence length="74" mass="8144">MARRLIPSLNRVLIEKIIPPSKTSSGIFLPETTNKLYSFLTKTLPLGLKGPCSTKAPAPTDEQPGPARYQKHQV</sequence>
<feature type="region of interest" description="Disordered" evidence="1">
    <location>
        <begin position="50"/>
        <end position="74"/>
    </location>
</feature>
<dbReference type="Proteomes" id="UP001188597">
    <property type="component" value="Unassembled WGS sequence"/>
</dbReference>
<organism evidence="2 3">
    <name type="scientific">Escallonia herrerae</name>
    <dbReference type="NCBI Taxonomy" id="1293975"/>
    <lineage>
        <taxon>Eukaryota</taxon>
        <taxon>Viridiplantae</taxon>
        <taxon>Streptophyta</taxon>
        <taxon>Embryophyta</taxon>
        <taxon>Tracheophyta</taxon>
        <taxon>Spermatophyta</taxon>
        <taxon>Magnoliopsida</taxon>
        <taxon>eudicotyledons</taxon>
        <taxon>Gunneridae</taxon>
        <taxon>Pentapetalae</taxon>
        <taxon>asterids</taxon>
        <taxon>campanulids</taxon>
        <taxon>Escalloniales</taxon>
        <taxon>Escalloniaceae</taxon>
        <taxon>Escallonia</taxon>
    </lineage>
</organism>
<proteinExistence type="predicted"/>
<evidence type="ECO:0000313" key="3">
    <source>
        <dbReference type="Proteomes" id="UP001188597"/>
    </source>
</evidence>
<keyword evidence="3" id="KW-1185">Reference proteome</keyword>
<dbReference type="InterPro" id="IPR020818">
    <property type="entry name" value="Chaperonin_GroES"/>
</dbReference>
<dbReference type="GO" id="GO:0005524">
    <property type="term" value="F:ATP binding"/>
    <property type="evidence" value="ECO:0007669"/>
    <property type="project" value="InterPro"/>
</dbReference>
<accession>A0AA89B3Y0</accession>
<dbReference type="AlphaFoldDB" id="A0AA89B3Y0"/>
<dbReference type="CDD" id="cd00320">
    <property type="entry name" value="cpn10"/>
    <property type="match status" value="1"/>
</dbReference>